<name>A0A377C7G9_ECOLX</name>
<keyword evidence="1" id="KW-0560">Oxidoreductase</keyword>
<sequence>MTNNPPSAQIKPGEYGFPLKLKARYDNFIGGEWVALPTASITRI</sequence>
<evidence type="ECO:0000313" key="1">
    <source>
        <dbReference type="EMBL" id="STL86746.1"/>
    </source>
</evidence>
<gene>
    <name evidence="1" type="primary">aldB_4</name>
    <name evidence="1" type="ORF">NCTC13148_03873</name>
</gene>
<reference evidence="1 2" key="1">
    <citation type="submission" date="2018-06" db="EMBL/GenBank/DDBJ databases">
        <authorList>
            <consortium name="Pathogen Informatics"/>
            <person name="Doyle S."/>
        </authorList>
    </citation>
    <scope>NUCLEOTIDE SEQUENCE [LARGE SCALE GENOMIC DNA]</scope>
    <source>
        <strain evidence="1 2">NCTC13148</strain>
    </source>
</reference>
<organism evidence="1 2">
    <name type="scientific">Escherichia coli</name>
    <dbReference type="NCBI Taxonomy" id="562"/>
    <lineage>
        <taxon>Bacteria</taxon>
        <taxon>Pseudomonadati</taxon>
        <taxon>Pseudomonadota</taxon>
        <taxon>Gammaproteobacteria</taxon>
        <taxon>Enterobacterales</taxon>
        <taxon>Enterobacteriaceae</taxon>
        <taxon>Escherichia</taxon>
    </lineage>
</organism>
<dbReference type="Proteomes" id="UP000254255">
    <property type="component" value="Unassembled WGS sequence"/>
</dbReference>
<protein>
    <submittedName>
        <fullName evidence="1">Lactaldehyde dehydrogenase</fullName>
        <ecNumber evidence="1">1.2.1.-</ecNumber>
    </submittedName>
</protein>
<accession>A0A377C7G9</accession>
<proteinExistence type="predicted"/>
<dbReference type="EC" id="1.2.1.-" evidence="1"/>
<dbReference type="GO" id="GO:0016491">
    <property type="term" value="F:oxidoreductase activity"/>
    <property type="evidence" value="ECO:0007669"/>
    <property type="project" value="UniProtKB-KW"/>
</dbReference>
<dbReference type="AlphaFoldDB" id="A0A377C7G9"/>
<dbReference type="EMBL" id="UGET01000004">
    <property type="protein sequence ID" value="STL86746.1"/>
    <property type="molecule type" value="Genomic_DNA"/>
</dbReference>
<evidence type="ECO:0000313" key="2">
    <source>
        <dbReference type="Proteomes" id="UP000254255"/>
    </source>
</evidence>